<dbReference type="GeneID" id="39586285"/>
<evidence type="ECO:0008006" key="4">
    <source>
        <dbReference type="Google" id="ProtNLM"/>
    </source>
</evidence>
<protein>
    <recommendedName>
        <fullName evidence="4">USP domain-containing protein</fullName>
    </recommendedName>
</protein>
<feature type="compositionally biased region" description="Polar residues" evidence="1">
    <location>
        <begin position="418"/>
        <end position="427"/>
    </location>
</feature>
<dbReference type="AlphaFoldDB" id="A0A427XJ90"/>
<accession>A0A427XJ90</accession>
<dbReference type="EMBL" id="RSCE01000011">
    <property type="protein sequence ID" value="RSH78824.1"/>
    <property type="molecule type" value="Genomic_DNA"/>
</dbReference>
<reference evidence="2 3" key="1">
    <citation type="submission" date="2018-11" db="EMBL/GenBank/DDBJ databases">
        <title>Genome sequence of Apiotrichum porosum DSM 27194.</title>
        <authorList>
            <person name="Aliyu H."/>
            <person name="Gorte O."/>
            <person name="Ochsenreither K."/>
        </authorList>
    </citation>
    <scope>NUCLEOTIDE SEQUENCE [LARGE SCALE GENOMIC DNA]</scope>
    <source>
        <strain evidence="2 3">DSM 27194</strain>
    </source>
</reference>
<comment type="caution">
    <text evidence="2">The sequence shown here is derived from an EMBL/GenBank/DDBJ whole genome shotgun (WGS) entry which is preliminary data.</text>
</comment>
<feature type="region of interest" description="Disordered" evidence="1">
    <location>
        <begin position="405"/>
        <end position="435"/>
    </location>
</feature>
<keyword evidence="3" id="KW-1185">Reference proteome</keyword>
<evidence type="ECO:0000313" key="2">
    <source>
        <dbReference type="EMBL" id="RSH78824.1"/>
    </source>
</evidence>
<dbReference type="SUPFAM" id="SSF54001">
    <property type="entry name" value="Cysteine proteinases"/>
    <property type="match status" value="1"/>
</dbReference>
<dbReference type="RefSeq" id="XP_028473971.1">
    <property type="nucleotide sequence ID" value="XM_028617508.1"/>
</dbReference>
<organism evidence="2 3">
    <name type="scientific">Apiotrichum porosum</name>
    <dbReference type="NCBI Taxonomy" id="105984"/>
    <lineage>
        <taxon>Eukaryota</taxon>
        <taxon>Fungi</taxon>
        <taxon>Dikarya</taxon>
        <taxon>Basidiomycota</taxon>
        <taxon>Agaricomycotina</taxon>
        <taxon>Tremellomycetes</taxon>
        <taxon>Trichosporonales</taxon>
        <taxon>Trichosporonaceae</taxon>
        <taxon>Apiotrichum</taxon>
    </lineage>
</organism>
<name>A0A427XJ90_9TREE</name>
<sequence length="435" mass="49131">MSSYYDSSEVASPIDQHGHYSDLVLEGLTLVNEGNVHQRFPTEAPSYGIVMPNMSTLFVIVDKPDELSMCGIKEGDGEEYCSCIPRNPDPRRCRHLWAMEFFLERQRRSPQPNLEVRYPGVRSPIRRANTTPLQIDPLADPEGLCIFLLLAKSTVWLDLFDRFTSTSPLFYALRDFFKNVSVGKHVDYQAISSAYKGHPLLSGQLYQYDAGDVLHSMLEHFDFLTKQDHFTHLFKWTAQVTATCDNCKAGHTNPDEKVGWKKLAIPRTRSSSTMASIFDLVQSSEVAYKRMRCNGCGYDTFHNITQSQTSCGKLLLIEVIPILRPEPVKPFSIPPSVTDSHGVHWELVGFLCNASGSIEGNYTAVIYHMGRLVEFNGHHETPWTFRGQPSLRPVLILYQQAAEGQSPHTLPPEDDWASNLSSSTDTLVNERRRSV</sequence>
<dbReference type="InterPro" id="IPR038765">
    <property type="entry name" value="Papain-like_cys_pep_sf"/>
</dbReference>
<evidence type="ECO:0000256" key="1">
    <source>
        <dbReference type="SAM" id="MobiDB-lite"/>
    </source>
</evidence>
<proteinExistence type="predicted"/>
<evidence type="ECO:0000313" key="3">
    <source>
        <dbReference type="Proteomes" id="UP000279236"/>
    </source>
</evidence>
<dbReference type="Proteomes" id="UP000279236">
    <property type="component" value="Unassembled WGS sequence"/>
</dbReference>
<gene>
    <name evidence="2" type="ORF">EHS24_001742</name>
</gene>